<evidence type="ECO:0000313" key="2">
    <source>
        <dbReference type="Proteomes" id="UP000182373"/>
    </source>
</evidence>
<dbReference type="AlphaFoldDB" id="A0AAC9K7U0"/>
<sequence length="385" mass="43066">MSSHALFPIERRHGFGLPAALLLIVRASGASYASDGSLLFPPSSSADNVRRQESLARMSLSELSPPPSGLKLASSGADDAGIIAAADQAARHWVSPFKGKLTPGSEAHKQATLRMFLETFNPYKPTIIDWPKLSDEERDRLTSLPIWDIAVQTEGKARIRMASYAESLRDPAWREAIALNGWEEGRHKVVLSNLVQAYGIVLEPEPPYPPPKHTEWAYLVTGFSECIDSFFAFGLFAVAQRSGFFPPELVDTFEPVMQEECRHILLFANWLAAHRRNLPIWRRIWFEMQVAAVWVFLGWERIGLARGMDGDGKAAKAQDNNFTVTGTKAVSDVDVSVRELMELCLSENDRRFAGYDQRLRRPTTMPALTRLACRFIRKPKQKAAA</sequence>
<dbReference type="Proteomes" id="UP000182373">
    <property type="component" value="Chromosome"/>
</dbReference>
<reference evidence="2" key="1">
    <citation type="submission" date="2016-11" db="EMBL/GenBank/DDBJ databases">
        <title>Comparative genomic and phenotypic analysis of Granulibacter bethesdensis clinical isolates from patients with chronic granulomatous disease.</title>
        <authorList>
            <person name="Zarember K.A."/>
            <person name="Porcella S.F."/>
            <person name="Chu J."/>
            <person name="Ding L."/>
            <person name="Dahlstrom E."/>
            <person name="Barbian K."/>
            <person name="Martens C."/>
            <person name="Sykora L."/>
            <person name="Kramer S."/>
            <person name="Pettinato A.M."/>
            <person name="Hong H."/>
            <person name="Wald G."/>
            <person name="Berg L.J."/>
            <person name="Rogge L.S."/>
            <person name="Greenberg D.E."/>
            <person name="Falcone E.L."/>
            <person name="Neves J.F."/>
            <person name="Simoes M.J."/>
            <person name="Casal M."/>
            <person name="Rodriguez-Lopez F.C."/>
            <person name="Zelazny A."/>
            <person name="Gallin J.I."/>
            <person name="Holland S.M."/>
        </authorList>
    </citation>
    <scope>NUCLEOTIDE SEQUENCE [LARGE SCALE GENOMIC DNA]</scope>
    <source>
        <strain evidence="2">NIH9.1</strain>
    </source>
</reference>
<proteinExistence type="predicted"/>
<name>A0AAC9K7U0_9PROT</name>
<evidence type="ECO:0008006" key="3">
    <source>
        <dbReference type="Google" id="ProtNLM"/>
    </source>
</evidence>
<accession>A0AAC9K7U0</accession>
<organism evidence="1 2">
    <name type="scientific">Granulibacter bethesdensis</name>
    <dbReference type="NCBI Taxonomy" id="364410"/>
    <lineage>
        <taxon>Bacteria</taxon>
        <taxon>Pseudomonadati</taxon>
        <taxon>Pseudomonadota</taxon>
        <taxon>Alphaproteobacteria</taxon>
        <taxon>Acetobacterales</taxon>
        <taxon>Acetobacteraceae</taxon>
        <taxon>Granulibacter</taxon>
    </lineage>
</organism>
<protein>
    <recommendedName>
        <fullName evidence="3">Ferritin-like domain-containing protein</fullName>
    </recommendedName>
</protein>
<dbReference type="EMBL" id="CP018191">
    <property type="protein sequence ID" value="APH53456.1"/>
    <property type="molecule type" value="Genomic_DNA"/>
</dbReference>
<dbReference type="SUPFAM" id="SSF47240">
    <property type="entry name" value="Ferritin-like"/>
    <property type="match status" value="1"/>
</dbReference>
<dbReference type="InterPro" id="IPR009078">
    <property type="entry name" value="Ferritin-like_SF"/>
</dbReference>
<evidence type="ECO:0000313" key="1">
    <source>
        <dbReference type="EMBL" id="APH53456.1"/>
    </source>
</evidence>
<gene>
    <name evidence="1" type="ORF">GbCGDNIH9_0233</name>
</gene>